<sequence length="266" mass="30170">MFGEEKNLKDMEQNLSLGHSMSVKDMTFPIPYSKTNKLIIAMYMVTDIMERDEPIRNKLRTLGIDIISDIYFSPSGILSKISEIMSLLDIAGTVNMISQMNLNILRKEFFELKNAVEESVKISTPLYSKSEMGADLSELFRNDNFPETNRTVPTRIGVQKGSTLLKALSGVKYPKAMSDKNLMSDRTKNNIQFNFEKLREQRRADIITVIKEFKNGATITDIKIKAIGSLIDCGEKTLQRELSAMAGSGLLKRTGEKRWSRYFVSL</sequence>
<dbReference type="Proteomes" id="UP000177777">
    <property type="component" value="Unassembled WGS sequence"/>
</dbReference>
<accession>A0A1F6W8D4</accession>
<name>A0A1F6W8D4_9BACT</name>
<dbReference type="STRING" id="1801754.A3D42_03180"/>
<dbReference type="AlphaFoldDB" id="A0A1F6W8D4"/>
<gene>
    <name evidence="1" type="ORF">A3D42_03180</name>
</gene>
<comment type="caution">
    <text evidence="1">The sequence shown here is derived from an EMBL/GenBank/DDBJ whole genome shotgun (WGS) entry which is preliminary data.</text>
</comment>
<evidence type="ECO:0000313" key="1">
    <source>
        <dbReference type="EMBL" id="OGI78036.1"/>
    </source>
</evidence>
<reference evidence="1 2" key="1">
    <citation type="journal article" date="2016" name="Nat. Commun.">
        <title>Thousands of microbial genomes shed light on interconnected biogeochemical processes in an aquifer system.</title>
        <authorList>
            <person name="Anantharaman K."/>
            <person name="Brown C.T."/>
            <person name="Hug L.A."/>
            <person name="Sharon I."/>
            <person name="Castelle C.J."/>
            <person name="Probst A.J."/>
            <person name="Thomas B.C."/>
            <person name="Singh A."/>
            <person name="Wilkins M.J."/>
            <person name="Karaoz U."/>
            <person name="Brodie E.L."/>
            <person name="Williams K.H."/>
            <person name="Hubbard S.S."/>
            <person name="Banfield J.F."/>
        </authorList>
    </citation>
    <scope>NUCLEOTIDE SEQUENCE [LARGE SCALE GENOMIC DNA]</scope>
</reference>
<evidence type="ECO:0000313" key="2">
    <source>
        <dbReference type="Proteomes" id="UP000177777"/>
    </source>
</evidence>
<protein>
    <recommendedName>
        <fullName evidence="3">HTH deoR-type domain-containing protein</fullName>
    </recommendedName>
</protein>
<proteinExistence type="predicted"/>
<dbReference type="EMBL" id="MFUE01000003">
    <property type="protein sequence ID" value="OGI78036.1"/>
    <property type="molecule type" value="Genomic_DNA"/>
</dbReference>
<organism evidence="1 2">
    <name type="scientific">Candidatus Nomurabacteria bacterium RIFCSPHIGHO2_02_FULL_41_18</name>
    <dbReference type="NCBI Taxonomy" id="1801754"/>
    <lineage>
        <taxon>Bacteria</taxon>
        <taxon>Candidatus Nomuraibacteriota</taxon>
    </lineage>
</organism>
<evidence type="ECO:0008006" key="3">
    <source>
        <dbReference type="Google" id="ProtNLM"/>
    </source>
</evidence>